<sequence>MHSSTKRAPLLLMAIATGLCAGGNYVNQPLLADFSRTFGISDAAAATTVTVLQGMYALGLLLLVPLGDKFNRKTLALTLLGLAAAGHLLATVSPSFWVLVTGLAIAGLFSTAAQVLVPYAADLAPEGQAGQAMGTVLSGLLTGILLARTVSGVLGEIAGIRLPYATLTLALVLVGIALWRALPSDTKHEDSGASPNLGHIYTSMLQLLLTQPRVRTRSLMSALAFASVAAMMATMTALLAGQPFFLSTGVIGVIGLAGVVGAMAARPVGKLGDQGRSGLATALSFSSLIIGWFIAMFGSQHLWAVIVAFLFIDFGLQSMHVTGMAIVTSSVPGARARLNSLYMFIYFLGATAGSLIGALAWNRWHWAGVVGAGMILVAILGAVYIWDSVLVRRNPRAPKPAG</sequence>
<feature type="transmembrane region" description="Helical" evidence="5">
    <location>
        <begin position="219"/>
        <end position="238"/>
    </location>
</feature>
<comment type="subcellular location">
    <subcellularLocation>
        <location evidence="1">Cell membrane</location>
        <topology evidence="1">Multi-pass membrane protein</topology>
    </subcellularLocation>
</comment>
<evidence type="ECO:0000313" key="8">
    <source>
        <dbReference type="Proteomes" id="UP000000492"/>
    </source>
</evidence>
<feature type="transmembrane region" description="Helical" evidence="5">
    <location>
        <begin position="74"/>
        <end position="90"/>
    </location>
</feature>
<keyword evidence="4 5" id="KW-0472">Membrane</keyword>
<evidence type="ECO:0000313" key="7">
    <source>
        <dbReference type="EMBL" id="AEI08833.1"/>
    </source>
</evidence>
<feature type="transmembrane region" description="Helical" evidence="5">
    <location>
        <begin position="277"/>
        <end position="297"/>
    </location>
</feature>
<evidence type="ECO:0000256" key="5">
    <source>
        <dbReference type="SAM" id="Phobius"/>
    </source>
</evidence>
<dbReference type="HOGENOM" id="CLU_001265_23_0_11"/>
<dbReference type="PANTHER" id="PTHR42910">
    <property type="entry name" value="TRANSPORTER SCO4007-RELATED"/>
    <property type="match status" value="1"/>
</dbReference>
<dbReference type="InterPro" id="IPR011701">
    <property type="entry name" value="MFS"/>
</dbReference>
<dbReference type="InterPro" id="IPR020846">
    <property type="entry name" value="MFS_dom"/>
</dbReference>
<dbReference type="EMBL" id="CP002857">
    <property type="protein sequence ID" value="AEI08833.1"/>
    <property type="molecule type" value="Genomic_DNA"/>
</dbReference>
<accession>F8DYE0</accession>
<keyword evidence="2 5" id="KW-0812">Transmembrane</keyword>
<evidence type="ECO:0000256" key="2">
    <source>
        <dbReference type="ARBA" id="ARBA00022692"/>
    </source>
</evidence>
<gene>
    <name evidence="7" type="ordered locus">CRES_0470</name>
</gene>
<evidence type="ECO:0000259" key="6">
    <source>
        <dbReference type="PROSITE" id="PS50850"/>
    </source>
</evidence>
<reference evidence="7 8" key="1">
    <citation type="journal article" date="2012" name="BMC Genomics">
        <title>Complete genome sequence, lifestyle, and multi-drug resistance of the human pathogen Corynebacterium resistens DSM 45100 isolated from blood samples of a leukemia patient.</title>
        <authorList>
            <person name="Schroder J."/>
            <person name="Maus I."/>
            <person name="Meyer K."/>
            <person name="Wordemann S."/>
            <person name="Blom J."/>
            <person name="Jaenicke S."/>
            <person name="Schneider J."/>
            <person name="Trost E."/>
            <person name="Tauch A."/>
        </authorList>
    </citation>
    <scope>NUCLEOTIDE SEQUENCE [LARGE SCALE GENOMIC DNA]</scope>
    <source>
        <strain evidence="8">DSM 45100 / JCM 12819 / CCUG 50093 / GTC 2026 / SICGH 158</strain>
    </source>
</reference>
<dbReference type="GO" id="GO:0022857">
    <property type="term" value="F:transmembrane transporter activity"/>
    <property type="evidence" value="ECO:0007669"/>
    <property type="project" value="InterPro"/>
</dbReference>
<organism evidence="7 8">
    <name type="scientific">Corynebacterium resistens (strain DSM 45100 / JCM 12819 / GTC 2026 / SICGH 158)</name>
    <dbReference type="NCBI Taxonomy" id="662755"/>
    <lineage>
        <taxon>Bacteria</taxon>
        <taxon>Bacillati</taxon>
        <taxon>Actinomycetota</taxon>
        <taxon>Actinomycetes</taxon>
        <taxon>Mycobacteriales</taxon>
        <taxon>Corynebacteriaceae</taxon>
        <taxon>Corynebacterium</taxon>
    </lineage>
</organism>
<dbReference type="GO" id="GO:0005886">
    <property type="term" value="C:plasma membrane"/>
    <property type="evidence" value="ECO:0007669"/>
    <property type="project" value="UniProtKB-SubCell"/>
</dbReference>
<dbReference type="RefSeq" id="WP_013887858.1">
    <property type="nucleotide sequence ID" value="NC_015673.1"/>
</dbReference>
<dbReference type="InterPro" id="IPR036259">
    <property type="entry name" value="MFS_trans_sf"/>
</dbReference>
<dbReference type="CDD" id="cd17324">
    <property type="entry name" value="MFS_NepI_like"/>
    <property type="match status" value="1"/>
</dbReference>
<protein>
    <submittedName>
        <fullName evidence="7">Sugar efflux transporter</fullName>
    </submittedName>
</protein>
<feature type="transmembrane region" description="Helical" evidence="5">
    <location>
        <begin position="366"/>
        <end position="386"/>
    </location>
</feature>
<proteinExistence type="predicted"/>
<dbReference type="PROSITE" id="PS50850">
    <property type="entry name" value="MFS"/>
    <property type="match status" value="1"/>
</dbReference>
<dbReference type="PANTHER" id="PTHR42910:SF1">
    <property type="entry name" value="MAJOR FACILITATOR SUPERFAMILY (MFS) PROFILE DOMAIN-CONTAINING PROTEIN"/>
    <property type="match status" value="1"/>
</dbReference>
<feature type="domain" description="Major facilitator superfamily (MFS) profile" evidence="6">
    <location>
        <begin position="9"/>
        <end position="390"/>
    </location>
</feature>
<feature type="transmembrane region" description="Helical" evidence="5">
    <location>
        <begin position="303"/>
        <end position="328"/>
    </location>
</feature>
<dbReference type="SUPFAM" id="SSF103473">
    <property type="entry name" value="MFS general substrate transporter"/>
    <property type="match status" value="1"/>
</dbReference>
<dbReference type="Pfam" id="PF07690">
    <property type="entry name" value="MFS_1"/>
    <property type="match status" value="1"/>
</dbReference>
<dbReference type="AlphaFoldDB" id="F8DYE0"/>
<dbReference type="Proteomes" id="UP000000492">
    <property type="component" value="Chromosome"/>
</dbReference>
<name>F8DYE0_CORRG</name>
<evidence type="ECO:0000256" key="4">
    <source>
        <dbReference type="ARBA" id="ARBA00023136"/>
    </source>
</evidence>
<dbReference type="Gene3D" id="1.20.1250.20">
    <property type="entry name" value="MFS general substrate transporter like domains"/>
    <property type="match status" value="1"/>
</dbReference>
<dbReference type="KEGG" id="crd:CRES_0470"/>
<feature type="transmembrane region" description="Helical" evidence="5">
    <location>
        <begin position="340"/>
        <end position="360"/>
    </location>
</feature>
<keyword evidence="3 5" id="KW-1133">Transmembrane helix</keyword>
<evidence type="ECO:0000256" key="1">
    <source>
        <dbReference type="ARBA" id="ARBA00004651"/>
    </source>
</evidence>
<dbReference type="eggNOG" id="COG2814">
    <property type="taxonomic scope" value="Bacteria"/>
</dbReference>
<evidence type="ECO:0000256" key="3">
    <source>
        <dbReference type="ARBA" id="ARBA00022989"/>
    </source>
</evidence>
<feature type="transmembrane region" description="Helical" evidence="5">
    <location>
        <begin position="244"/>
        <end position="265"/>
    </location>
</feature>
<feature type="transmembrane region" description="Helical" evidence="5">
    <location>
        <begin position="44"/>
        <end position="67"/>
    </location>
</feature>
<keyword evidence="8" id="KW-1185">Reference proteome</keyword>
<feature type="transmembrane region" description="Helical" evidence="5">
    <location>
        <begin position="162"/>
        <end position="182"/>
    </location>
</feature>